<organism evidence="10 11">
    <name type="scientific">Candidatus Pedobacter colombiensis</name>
    <dbReference type="NCBI Taxonomy" id="3121371"/>
    <lineage>
        <taxon>Bacteria</taxon>
        <taxon>Pseudomonadati</taxon>
        <taxon>Bacteroidota</taxon>
        <taxon>Sphingobacteriia</taxon>
        <taxon>Sphingobacteriales</taxon>
        <taxon>Sphingobacteriaceae</taxon>
        <taxon>Pedobacter</taxon>
    </lineage>
</organism>
<dbReference type="SMART" id="SM00382">
    <property type="entry name" value="AAA"/>
    <property type="match status" value="1"/>
</dbReference>
<dbReference type="GO" id="GO:0005524">
    <property type="term" value="F:ATP binding"/>
    <property type="evidence" value="ECO:0007669"/>
    <property type="project" value="UniProtKB-KW"/>
</dbReference>
<evidence type="ECO:0000256" key="1">
    <source>
        <dbReference type="ARBA" id="ARBA00004651"/>
    </source>
</evidence>
<keyword evidence="5 7" id="KW-1133">Transmembrane helix</keyword>
<dbReference type="Gene3D" id="3.40.50.300">
    <property type="entry name" value="P-loop containing nucleotide triphosphate hydrolases"/>
    <property type="match status" value="1"/>
</dbReference>
<dbReference type="Pfam" id="PF00664">
    <property type="entry name" value="ABC_membrane"/>
    <property type="match status" value="1"/>
</dbReference>
<dbReference type="Gene3D" id="1.20.1560.10">
    <property type="entry name" value="ABC transporter type 1, transmembrane domain"/>
    <property type="match status" value="1"/>
</dbReference>
<feature type="domain" description="ABC transmembrane type-1" evidence="9">
    <location>
        <begin position="22"/>
        <end position="341"/>
    </location>
</feature>
<dbReference type="PROSITE" id="PS50893">
    <property type="entry name" value="ABC_TRANSPORTER_2"/>
    <property type="match status" value="1"/>
</dbReference>
<evidence type="ECO:0000256" key="2">
    <source>
        <dbReference type="ARBA" id="ARBA00022692"/>
    </source>
</evidence>
<evidence type="ECO:0000256" key="4">
    <source>
        <dbReference type="ARBA" id="ARBA00022840"/>
    </source>
</evidence>
<dbReference type="AlphaFoldDB" id="A0AAJ6B6S9"/>
<feature type="transmembrane region" description="Helical" evidence="7">
    <location>
        <begin position="21"/>
        <end position="43"/>
    </location>
</feature>
<evidence type="ECO:0000259" key="8">
    <source>
        <dbReference type="PROSITE" id="PS50893"/>
    </source>
</evidence>
<dbReference type="InterPro" id="IPR003439">
    <property type="entry name" value="ABC_transporter-like_ATP-bd"/>
</dbReference>
<keyword evidence="2 7" id="KW-0812">Transmembrane</keyword>
<dbReference type="PROSITE" id="PS50929">
    <property type="entry name" value="ABC_TM1F"/>
    <property type="match status" value="1"/>
</dbReference>
<protein>
    <submittedName>
        <fullName evidence="10">ABC transporter ATP-binding protein</fullName>
    </submittedName>
</protein>
<gene>
    <name evidence="10" type="ORF">P0Y49_20560</name>
</gene>
<evidence type="ECO:0000313" key="11">
    <source>
        <dbReference type="Proteomes" id="UP001214530"/>
    </source>
</evidence>
<keyword evidence="3" id="KW-0547">Nucleotide-binding</keyword>
<evidence type="ECO:0000256" key="3">
    <source>
        <dbReference type="ARBA" id="ARBA00022741"/>
    </source>
</evidence>
<dbReference type="Pfam" id="PF00005">
    <property type="entry name" value="ABC_tran"/>
    <property type="match status" value="1"/>
</dbReference>
<proteinExistence type="predicted"/>
<dbReference type="GO" id="GO:0015421">
    <property type="term" value="F:ABC-type oligopeptide transporter activity"/>
    <property type="evidence" value="ECO:0007669"/>
    <property type="project" value="TreeGrafter"/>
</dbReference>
<dbReference type="GO" id="GO:0005886">
    <property type="term" value="C:plasma membrane"/>
    <property type="evidence" value="ECO:0007669"/>
    <property type="project" value="UniProtKB-SubCell"/>
</dbReference>
<dbReference type="GO" id="GO:0016887">
    <property type="term" value="F:ATP hydrolysis activity"/>
    <property type="evidence" value="ECO:0007669"/>
    <property type="project" value="InterPro"/>
</dbReference>
<dbReference type="SUPFAM" id="SSF90123">
    <property type="entry name" value="ABC transporter transmembrane region"/>
    <property type="match status" value="1"/>
</dbReference>
<feature type="domain" description="ABC transporter" evidence="8">
    <location>
        <begin position="375"/>
        <end position="608"/>
    </location>
</feature>
<evidence type="ECO:0000256" key="7">
    <source>
        <dbReference type="SAM" id="Phobius"/>
    </source>
</evidence>
<name>A0AAJ6B6S9_9SPHI</name>
<dbReference type="InterPro" id="IPR017871">
    <property type="entry name" value="ABC_transporter-like_CS"/>
</dbReference>
<dbReference type="InterPro" id="IPR036640">
    <property type="entry name" value="ABC1_TM_sf"/>
</dbReference>
<dbReference type="PROSITE" id="PS00211">
    <property type="entry name" value="ABC_TRANSPORTER_1"/>
    <property type="match status" value="1"/>
</dbReference>
<evidence type="ECO:0000256" key="5">
    <source>
        <dbReference type="ARBA" id="ARBA00022989"/>
    </source>
</evidence>
<dbReference type="FunFam" id="3.40.50.300:FF:000218">
    <property type="entry name" value="Multidrug ABC transporter ATP-binding protein"/>
    <property type="match status" value="1"/>
</dbReference>
<accession>A0AAJ6B6S9</accession>
<dbReference type="SUPFAM" id="SSF52540">
    <property type="entry name" value="P-loop containing nucleoside triphosphate hydrolases"/>
    <property type="match status" value="1"/>
</dbReference>
<dbReference type="PANTHER" id="PTHR43394:SF1">
    <property type="entry name" value="ATP-BINDING CASSETTE SUB-FAMILY B MEMBER 10, MITOCHONDRIAL"/>
    <property type="match status" value="1"/>
</dbReference>
<dbReference type="EMBL" id="CP119313">
    <property type="protein sequence ID" value="WEK19174.1"/>
    <property type="molecule type" value="Genomic_DNA"/>
</dbReference>
<dbReference type="InterPro" id="IPR003593">
    <property type="entry name" value="AAA+_ATPase"/>
</dbReference>
<keyword evidence="6 7" id="KW-0472">Membrane</keyword>
<sequence length="613" mass="68344">MKDYFRLLSYARPIEKFAIPYVIATLLYILFNTLNLALLAPLLDTLFNSETAIAGTKAAKTLSFEDKSWWDIMARFRELTDYSIANYGKQGALKFVCIVIVVSVLLSNIFKYFSNRIMEDLRVHTLLKLRKSVFDNVMNLHIGYFNSQRKGDIISKVSSDVQVVQFTVTNTLQVIFKEPVTLIVYVILLFTISAKLTFFSLLIIPLSGLIIAKIVKRLRQQATKAHETFALMLGYLDEALSGIKIIKAFNATEYVKDRFHQENVTYSNITRKMARRQQLGSPVSEFLGVTMVAGIVYFGGSLVLSGESSLTSAEFIAYIAIFSQVMRPAKALTDAFSAIHTGLAAGKRVLDLIDTKPEMVDKPNAVVAKSFEKAITFKDVSFAYGERKVLNRVNIEIPKGKTIALVGPSGGGKSTLMDLVPRFIDPQQGDIYIDGVNIKDVTTDSLRSQMGFVNQESILFNDTIFNNIAFAKPNATLKEVTAAAKIANAHDFILESENGYETLIGDRGIRLSGGQKQRLCIARAVLGNPPLMLLDEATSALDTESEKLVQDALYKLMENRTSLIIAHRLSTIQNADRIIVLEKGSVIEQGSHNELMKNNGLYRRLIDMQTFED</sequence>
<feature type="transmembrane region" description="Helical" evidence="7">
    <location>
        <begin position="92"/>
        <end position="113"/>
    </location>
</feature>
<comment type="subcellular location">
    <subcellularLocation>
        <location evidence="1">Cell membrane</location>
        <topology evidence="1">Multi-pass membrane protein</topology>
    </subcellularLocation>
</comment>
<dbReference type="Proteomes" id="UP001214530">
    <property type="component" value="Chromosome"/>
</dbReference>
<evidence type="ECO:0000259" key="9">
    <source>
        <dbReference type="PROSITE" id="PS50929"/>
    </source>
</evidence>
<keyword evidence="4 10" id="KW-0067">ATP-binding</keyword>
<reference evidence="10" key="1">
    <citation type="submission" date="2023-03" db="EMBL/GenBank/DDBJ databases">
        <title>Andean soil-derived lignocellulolytic bacterial consortium as a source of novel taxa and putative plastic-active enzymes.</title>
        <authorList>
            <person name="Diaz-Garcia L."/>
            <person name="Chuvochina M."/>
            <person name="Feuerriegel G."/>
            <person name="Bunk B."/>
            <person name="Sproer C."/>
            <person name="Streit W.R."/>
            <person name="Rodriguez L.M."/>
            <person name="Overmann J."/>
            <person name="Jimenez D.J."/>
        </authorList>
    </citation>
    <scope>NUCLEOTIDE SEQUENCE</scope>
    <source>
        <strain evidence="10">MAG 3858</strain>
    </source>
</reference>
<dbReference type="CDD" id="cd18552">
    <property type="entry name" value="ABC_6TM_MsbA_like"/>
    <property type="match status" value="1"/>
</dbReference>
<dbReference type="PANTHER" id="PTHR43394">
    <property type="entry name" value="ATP-DEPENDENT PERMEASE MDL1, MITOCHONDRIAL"/>
    <property type="match status" value="1"/>
</dbReference>
<dbReference type="InterPro" id="IPR011527">
    <property type="entry name" value="ABC1_TM_dom"/>
</dbReference>
<dbReference type="InterPro" id="IPR027417">
    <property type="entry name" value="P-loop_NTPase"/>
</dbReference>
<dbReference type="InterPro" id="IPR039421">
    <property type="entry name" value="Type_1_exporter"/>
</dbReference>
<evidence type="ECO:0000313" key="10">
    <source>
        <dbReference type="EMBL" id="WEK19174.1"/>
    </source>
</evidence>
<evidence type="ECO:0000256" key="6">
    <source>
        <dbReference type="ARBA" id="ARBA00023136"/>
    </source>
</evidence>